<accession>A0A1M7FVE6</accession>
<feature type="transmembrane region" description="Helical" evidence="1">
    <location>
        <begin position="185"/>
        <end position="207"/>
    </location>
</feature>
<sequence length="222" mass="26298">MKLTQEQTQHIFNKITDFGIKWYELQLELTDHVVSSMEEFWAINPNFTFDQVKENAFNKFSRQDIKAIEKERTKSLRKELTREHRKMIANYLTFPKIIGSITLVYLAYAFSVYFVSPQKYLAVLFSSLLILGLPLLYYWWKSKEIDGNQFLTLQTLDPNLLVFSFPSLGMNITTQLKEELVEHQWLVLLFCCFWVLGILFMITAIHLQKMTISKIKKQYQLS</sequence>
<feature type="transmembrane region" description="Helical" evidence="1">
    <location>
        <begin position="120"/>
        <end position="139"/>
    </location>
</feature>
<dbReference type="Proteomes" id="UP000184260">
    <property type="component" value="Unassembled WGS sequence"/>
</dbReference>
<gene>
    <name evidence="2" type="ORF">SAMN05443669_102159</name>
</gene>
<name>A0A1M7FVE6_9FLAO</name>
<reference evidence="3" key="1">
    <citation type="submission" date="2016-11" db="EMBL/GenBank/DDBJ databases">
        <authorList>
            <person name="Varghese N."/>
            <person name="Submissions S."/>
        </authorList>
    </citation>
    <scope>NUCLEOTIDE SEQUENCE [LARGE SCALE GENOMIC DNA]</scope>
    <source>
        <strain evidence="3">DSM 3661</strain>
    </source>
</reference>
<keyword evidence="3" id="KW-1185">Reference proteome</keyword>
<keyword evidence="1" id="KW-0812">Transmembrane</keyword>
<dbReference type="EMBL" id="FRBU01000021">
    <property type="protein sequence ID" value="SHM07986.1"/>
    <property type="molecule type" value="Genomic_DNA"/>
</dbReference>
<evidence type="ECO:0000313" key="3">
    <source>
        <dbReference type="Proteomes" id="UP000184260"/>
    </source>
</evidence>
<organism evidence="2 3">
    <name type="scientific">Flavobacterium xanthum</name>
    <dbReference type="NCBI Taxonomy" id="69322"/>
    <lineage>
        <taxon>Bacteria</taxon>
        <taxon>Pseudomonadati</taxon>
        <taxon>Bacteroidota</taxon>
        <taxon>Flavobacteriia</taxon>
        <taxon>Flavobacteriales</taxon>
        <taxon>Flavobacteriaceae</taxon>
        <taxon>Flavobacterium</taxon>
    </lineage>
</organism>
<evidence type="ECO:0000313" key="2">
    <source>
        <dbReference type="EMBL" id="SHM07986.1"/>
    </source>
</evidence>
<keyword evidence="1" id="KW-1133">Transmembrane helix</keyword>
<dbReference type="STRING" id="69322.SAMN05443669_102159"/>
<protein>
    <submittedName>
        <fullName evidence="2">Uncharacterized protein</fullName>
    </submittedName>
</protein>
<evidence type="ECO:0000256" key="1">
    <source>
        <dbReference type="SAM" id="Phobius"/>
    </source>
</evidence>
<feature type="transmembrane region" description="Helical" evidence="1">
    <location>
        <begin position="88"/>
        <end position="108"/>
    </location>
</feature>
<dbReference type="AlphaFoldDB" id="A0A1M7FVE6"/>
<keyword evidence="1" id="KW-0472">Membrane</keyword>
<proteinExistence type="predicted"/>